<dbReference type="FunFam" id="2.60.40.1120:FF:000003">
    <property type="entry name" value="Outer membrane protein Omp121"/>
    <property type="match status" value="1"/>
</dbReference>
<dbReference type="InterPro" id="IPR023997">
    <property type="entry name" value="TonB-dep_OMP_SusC/RagA_CS"/>
</dbReference>
<dbReference type="SMART" id="SM00965">
    <property type="entry name" value="STN"/>
    <property type="match status" value="1"/>
</dbReference>
<dbReference type="InterPro" id="IPR037066">
    <property type="entry name" value="Plug_dom_sf"/>
</dbReference>
<dbReference type="Pfam" id="PF00593">
    <property type="entry name" value="TonB_dep_Rec_b-barrel"/>
    <property type="match status" value="1"/>
</dbReference>
<keyword evidence="5 10" id="KW-0812">Transmembrane</keyword>
<evidence type="ECO:0000256" key="1">
    <source>
        <dbReference type="ARBA" id="ARBA00004571"/>
    </source>
</evidence>
<keyword evidence="12" id="KW-1133">Transmembrane helix</keyword>
<proteinExistence type="inferred from homology"/>
<evidence type="ECO:0000256" key="8">
    <source>
        <dbReference type="ARBA" id="ARBA00023136"/>
    </source>
</evidence>
<protein>
    <submittedName>
        <fullName evidence="14">TonB-linked outer membrane, SusC/RagA family protein</fullName>
    </submittedName>
</protein>
<dbReference type="NCBIfam" id="TIGR04057">
    <property type="entry name" value="SusC_RagA_signa"/>
    <property type="match status" value="1"/>
</dbReference>
<evidence type="ECO:0000256" key="2">
    <source>
        <dbReference type="ARBA" id="ARBA00022448"/>
    </source>
</evidence>
<evidence type="ECO:0000313" key="14">
    <source>
        <dbReference type="EMBL" id="KDS54154.1"/>
    </source>
</evidence>
<organism evidence="14 15">
    <name type="scientific">Phocaeicola vulgatus str. 3975 RP4</name>
    <dbReference type="NCBI Taxonomy" id="1339352"/>
    <lineage>
        <taxon>Bacteria</taxon>
        <taxon>Pseudomonadati</taxon>
        <taxon>Bacteroidota</taxon>
        <taxon>Bacteroidia</taxon>
        <taxon>Bacteroidales</taxon>
        <taxon>Bacteroidaceae</taxon>
        <taxon>Phocaeicola</taxon>
    </lineage>
</organism>
<dbReference type="Pfam" id="PF13715">
    <property type="entry name" value="CarbopepD_reg_2"/>
    <property type="match status" value="1"/>
</dbReference>
<keyword evidence="9 10" id="KW-0998">Cell outer membrane</keyword>
<feature type="transmembrane region" description="Helical" evidence="12">
    <location>
        <begin position="20"/>
        <end position="40"/>
    </location>
</feature>
<evidence type="ECO:0000256" key="5">
    <source>
        <dbReference type="ARBA" id="ARBA00022692"/>
    </source>
</evidence>
<dbReference type="Pfam" id="PF07660">
    <property type="entry name" value="STN"/>
    <property type="match status" value="1"/>
</dbReference>
<dbReference type="InterPro" id="IPR036942">
    <property type="entry name" value="Beta-barrel_TonB_sf"/>
</dbReference>
<evidence type="ECO:0000259" key="13">
    <source>
        <dbReference type="SMART" id="SM00965"/>
    </source>
</evidence>
<dbReference type="Gene3D" id="3.55.50.30">
    <property type="match status" value="1"/>
</dbReference>
<evidence type="ECO:0000256" key="3">
    <source>
        <dbReference type="ARBA" id="ARBA00022452"/>
    </source>
</evidence>
<reference evidence="14 15" key="1">
    <citation type="submission" date="2014-04" db="EMBL/GenBank/DDBJ databases">
        <authorList>
            <person name="Sears C."/>
            <person name="Carroll K."/>
            <person name="Sack B.R."/>
            <person name="Qadri F."/>
            <person name="Myers L.L."/>
            <person name="Chung G.-T."/>
            <person name="Escheverria P."/>
            <person name="Fraser C.M."/>
            <person name="Sadzewicz L."/>
            <person name="Shefchek K.A."/>
            <person name="Tallon L."/>
            <person name="Das S.P."/>
            <person name="Daugherty S."/>
            <person name="Mongodin E.F."/>
        </authorList>
    </citation>
    <scope>NUCLEOTIDE SEQUENCE [LARGE SCALE GENOMIC DNA]</scope>
    <source>
        <strain evidence="14 15">3975 RP4</strain>
    </source>
</reference>
<dbReference type="InterPro" id="IPR011662">
    <property type="entry name" value="Secretin/TonB_short_N"/>
</dbReference>
<evidence type="ECO:0000256" key="6">
    <source>
        <dbReference type="ARBA" id="ARBA00023004"/>
    </source>
</evidence>
<feature type="domain" description="Secretin/TonB short N-terminal" evidence="13">
    <location>
        <begin position="72"/>
        <end position="122"/>
    </location>
</feature>
<dbReference type="EMBL" id="JNHM01000027">
    <property type="protein sequence ID" value="KDS54154.1"/>
    <property type="molecule type" value="Genomic_DNA"/>
</dbReference>
<dbReference type="GO" id="GO:0006826">
    <property type="term" value="P:iron ion transport"/>
    <property type="evidence" value="ECO:0007669"/>
    <property type="project" value="UniProtKB-KW"/>
</dbReference>
<sequence length="1146" mass="129847">MNNISLWEILYPQKLRTNRIYKIMKITLTLVFVSIFSMFAGNIHSQNARITFTKNNATLESVLNEIENQTDYLFIINSNIDTHQKVSVRADDTPVSKVLDELFHDTEIHYTMEGSHIVLSNKPQPAILQQTRKITGRILDENGEPLIGVSVMLKGTSNGTITNIDGDYTLSGDITDKSVLEVTYIGMKKQEITVGNRTRINITMTSDNEMLDEVIVVGYGTQKKVNLSGAVESVGGKTLANRATNSIGTMLQGIVPNLNISIGDGQANSVPTFNIRGETSINGGSPLIVIDGIPTETAFFSRMNSSDIESISVLKDASSAAIYGAKAAYGVILVTTKKGEKGEKINVDFDNSITVRKLGRMPKIVKDPYIQASYKKIMGKPWYDLYSDEDLKYIEKMKEDPTLPNVIPSFSNPEYYTYLGNTDWFSEIYDNTGITHSHNLSLSGASEKASYYIGMEYMQERGLLKINKDIMDRYNFRSKVDFKVADWLTFGNNTSALYYTYKRPSSFYSWLFNRINDTNTLMTVKNPDGSWTKEGAELIGSLSEGEAQTTELSLQSQFTMTLALIKNVLSIKADATARLGNRETEQWDSDMNIPYKQGPNLADEYLGWVDMAQLAKERDYYTSVNAYIDFTKSFGKHQVSALAGFNQEYNSHRYMRGEREELISSSLPSVELATGSARVREDNYEWATRGGFFRLNYIYNNKYIFEANGRYDGSSRFPKNDRFGFFPSISAAWIISQEKFMHATQNWLNYAKLRISYGALGNQDVSYYEYIASMGSSEQQLLINGIKPMGVTPSGLVSNSLTWEKVYTKNIGLDLNFFNNRLTFSGDIYRRDTKDMLTKGKTLPSVLGALEPRINAADMKTEGWEISLGWRDLFNLGNKPFSYNVKFILSDNRSFITRFDNPTGNLDDWYEGCEIGEIWGLVTEGFFKDQADIDNHADQWDVTSYPGDRPIEPGDLKYKDLDNNGKINNGSWTVNDPGDYKVIGNNASRYNYGADFTAEWNGLDFRVLLQGVGKKDWYPESHYFFGIYRAPWGNVLENNLDHWTPENTDAYFPRLKSYIAEGGKDLAINQTRYLQNAAYLRIKNITIGYTLPKKFTMKAKLERVRLYLTGDNIFEFTKLSKNYDPEILGTSHPMQRLFTFGLNLSF</sequence>
<evidence type="ECO:0000313" key="15">
    <source>
        <dbReference type="Proteomes" id="UP000027661"/>
    </source>
</evidence>
<dbReference type="Pfam" id="PF07715">
    <property type="entry name" value="Plug"/>
    <property type="match status" value="1"/>
</dbReference>
<keyword evidence="3 10" id="KW-1134">Transmembrane beta strand</keyword>
<keyword evidence="2 10" id="KW-0813">Transport</keyword>
<dbReference type="InterPro" id="IPR008969">
    <property type="entry name" value="CarboxyPept-like_regulatory"/>
</dbReference>
<dbReference type="AlphaFoldDB" id="A0A069SIJ0"/>
<evidence type="ECO:0000256" key="9">
    <source>
        <dbReference type="ARBA" id="ARBA00023237"/>
    </source>
</evidence>
<name>A0A069SIJ0_PHOVU</name>
<dbReference type="Gene3D" id="2.40.170.20">
    <property type="entry name" value="TonB-dependent receptor, beta-barrel domain"/>
    <property type="match status" value="1"/>
</dbReference>
<dbReference type="PROSITE" id="PS52016">
    <property type="entry name" value="TONB_DEPENDENT_REC_3"/>
    <property type="match status" value="1"/>
</dbReference>
<evidence type="ECO:0000256" key="12">
    <source>
        <dbReference type="SAM" id="Phobius"/>
    </source>
</evidence>
<comment type="similarity">
    <text evidence="10 11">Belongs to the TonB-dependent receptor family.</text>
</comment>
<keyword evidence="6" id="KW-0408">Iron</keyword>
<accession>A0A069SIJ0</accession>
<dbReference type="GO" id="GO:0009279">
    <property type="term" value="C:cell outer membrane"/>
    <property type="evidence" value="ECO:0007669"/>
    <property type="project" value="UniProtKB-SubCell"/>
</dbReference>
<dbReference type="SUPFAM" id="SSF49464">
    <property type="entry name" value="Carboxypeptidase regulatory domain-like"/>
    <property type="match status" value="1"/>
</dbReference>
<dbReference type="SUPFAM" id="SSF56935">
    <property type="entry name" value="Porins"/>
    <property type="match status" value="1"/>
</dbReference>
<comment type="caution">
    <text evidence="14">The sequence shown here is derived from an EMBL/GenBank/DDBJ whole genome shotgun (WGS) entry which is preliminary data.</text>
</comment>
<dbReference type="InterPro" id="IPR039426">
    <property type="entry name" value="TonB-dep_rcpt-like"/>
</dbReference>
<evidence type="ECO:0000256" key="11">
    <source>
        <dbReference type="RuleBase" id="RU003357"/>
    </source>
</evidence>
<keyword evidence="7 11" id="KW-0798">TonB box</keyword>
<keyword evidence="4" id="KW-0406">Ion transport</keyword>
<evidence type="ECO:0000256" key="4">
    <source>
        <dbReference type="ARBA" id="ARBA00022496"/>
    </source>
</evidence>
<dbReference type="InterPro" id="IPR000531">
    <property type="entry name" value="Beta-barrel_TonB"/>
</dbReference>
<dbReference type="NCBIfam" id="TIGR04056">
    <property type="entry name" value="OMP_RagA_SusC"/>
    <property type="match status" value="1"/>
</dbReference>
<dbReference type="Gene3D" id="2.170.130.10">
    <property type="entry name" value="TonB-dependent receptor, plug domain"/>
    <property type="match status" value="1"/>
</dbReference>
<keyword evidence="4" id="KW-0410">Iron transport</keyword>
<dbReference type="InterPro" id="IPR012910">
    <property type="entry name" value="Plug_dom"/>
</dbReference>
<keyword evidence="8 10" id="KW-0472">Membrane</keyword>
<dbReference type="Gene3D" id="2.60.40.1120">
    <property type="entry name" value="Carboxypeptidase-like, regulatory domain"/>
    <property type="match status" value="1"/>
</dbReference>
<evidence type="ECO:0000256" key="10">
    <source>
        <dbReference type="PROSITE-ProRule" id="PRU01360"/>
    </source>
</evidence>
<dbReference type="Proteomes" id="UP000027661">
    <property type="component" value="Unassembled WGS sequence"/>
</dbReference>
<dbReference type="PATRIC" id="fig|1339352.3.peg.1877"/>
<comment type="subcellular location">
    <subcellularLocation>
        <location evidence="1 10">Cell outer membrane</location>
        <topology evidence="1 10">Multi-pass membrane protein</topology>
    </subcellularLocation>
</comment>
<dbReference type="InterPro" id="IPR023996">
    <property type="entry name" value="TonB-dep_OMP_SusC/RagA"/>
</dbReference>
<gene>
    <name evidence="14" type="ORF">M099_1938</name>
</gene>
<evidence type="ECO:0000256" key="7">
    <source>
        <dbReference type="ARBA" id="ARBA00023077"/>
    </source>
</evidence>